<dbReference type="Proteomes" id="UP000002985">
    <property type="component" value="Unassembled WGS sequence"/>
</dbReference>
<keyword evidence="2" id="KW-1185">Reference proteome</keyword>
<evidence type="ECO:0000313" key="2">
    <source>
        <dbReference type="Proteomes" id="UP000002985"/>
    </source>
</evidence>
<dbReference type="Gene3D" id="3.90.320.10">
    <property type="match status" value="1"/>
</dbReference>
<dbReference type="Pfam" id="PF13366">
    <property type="entry name" value="PDDEXK_3"/>
    <property type="match status" value="1"/>
</dbReference>
<sequence length="123" mass="14227">MEFDNLSNRVIGLAIEVHKELGPGLLENTYKQCLAYELSQIQIKFLLEVELPVQYKEISVSCGYRIDLLIENKLIVELKSVDEVHPIHEAQLLTYMKLAKIRIGLLMNFNEKILKNGIKRFVL</sequence>
<dbReference type="STRING" id="247490.KSU1_D0778"/>
<dbReference type="InterPro" id="IPR026350">
    <property type="entry name" value="GxxExxY"/>
</dbReference>
<dbReference type="NCBIfam" id="TIGR04256">
    <property type="entry name" value="GxxExxY"/>
    <property type="match status" value="1"/>
</dbReference>
<dbReference type="eggNOG" id="COG0614">
    <property type="taxonomic scope" value="Bacteria"/>
</dbReference>
<dbReference type="AlphaFoldDB" id="I3IQU2"/>
<reference evidence="1 2" key="1">
    <citation type="journal article" date="2012" name="FEBS Lett.">
        <title>Anammox organism KSU-1 expresses a NirK-type copper-containing nitrite reductase instead of a NirS-type with cytochrome cd1.</title>
        <authorList>
            <person name="Hira D."/>
            <person name="Toh H."/>
            <person name="Migita C.T."/>
            <person name="Okubo H."/>
            <person name="Nishiyama T."/>
            <person name="Hattori M."/>
            <person name="Furukawa K."/>
            <person name="Fujii T."/>
        </authorList>
    </citation>
    <scope>NUCLEOTIDE SEQUENCE [LARGE SCALE GENOMIC DNA]</scope>
</reference>
<gene>
    <name evidence="1" type="ORF">KSU1_D0778</name>
</gene>
<evidence type="ECO:0008006" key="3">
    <source>
        <dbReference type="Google" id="ProtNLM"/>
    </source>
</evidence>
<dbReference type="OrthoDB" id="9806869at2"/>
<comment type="caution">
    <text evidence="1">The sequence shown here is derived from an EMBL/GenBank/DDBJ whole genome shotgun (WGS) entry which is preliminary data.</text>
</comment>
<proteinExistence type="predicted"/>
<organism evidence="1 2">
    <name type="scientific">Candidatus Jettenia caeni</name>
    <dbReference type="NCBI Taxonomy" id="247490"/>
    <lineage>
        <taxon>Bacteria</taxon>
        <taxon>Pseudomonadati</taxon>
        <taxon>Planctomycetota</taxon>
        <taxon>Candidatus Brocadiia</taxon>
        <taxon>Candidatus Brocadiales</taxon>
        <taxon>Candidatus Brocadiaceae</taxon>
        <taxon>Candidatus Jettenia</taxon>
    </lineage>
</organism>
<dbReference type="EMBL" id="BAFH01000004">
    <property type="protein sequence ID" value="GAB64087.1"/>
    <property type="molecule type" value="Genomic_DNA"/>
</dbReference>
<name>I3IQU2_9BACT</name>
<accession>I3IQU2</accession>
<protein>
    <recommendedName>
        <fullName evidence="3">GxxExxY protein</fullName>
    </recommendedName>
</protein>
<evidence type="ECO:0000313" key="1">
    <source>
        <dbReference type="EMBL" id="GAB64087.1"/>
    </source>
</evidence>
<dbReference type="InterPro" id="IPR011604">
    <property type="entry name" value="PDDEXK-like_dom_sf"/>
</dbReference>